<evidence type="ECO:0000256" key="3">
    <source>
        <dbReference type="ARBA" id="ARBA00022553"/>
    </source>
</evidence>
<feature type="transmembrane region" description="Helical" evidence="9">
    <location>
        <begin position="150"/>
        <end position="167"/>
    </location>
</feature>
<dbReference type="CDD" id="cd16917">
    <property type="entry name" value="HATPase_UhpB-NarQ-NarX-like"/>
    <property type="match status" value="1"/>
</dbReference>
<comment type="caution">
    <text evidence="12">The sequence shown here is derived from an EMBL/GenBank/DDBJ whole genome shotgun (WGS) entry which is preliminary data.</text>
</comment>
<evidence type="ECO:0000256" key="2">
    <source>
        <dbReference type="ARBA" id="ARBA00012438"/>
    </source>
</evidence>
<feature type="domain" description="Signal transduction histidine kinase subgroup 3 dimerisation and phosphoacceptor" evidence="11">
    <location>
        <begin position="219"/>
        <end position="284"/>
    </location>
</feature>
<evidence type="ECO:0000256" key="6">
    <source>
        <dbReference type="ARBA" id="ARBA00022777"/>
    </source>
</evidence>
<organism evidence="12 13">
    <name type="scientific">Spongisporangium articulatum</name>
    <dbReference type="NCBI Taxonomy" id="3362603"/>
    <lineage>
        <taxon>Bacteria</taxon>
        <taxon>Bacillati</taxon>
        <taxon>Actinomycetota</taxon>
        <taxon>Actinomycetes</taxon>
        <taxon>Kineosporiales</taxon>
        <taxon>Kineosporiaceae</taxon>
        <taxon>Spongisporangium</taxon>
    </lineage>
</organism>
<gene>
    <name evidence="12" type="ORF">ACIB24_09250</name>
</gene>
<evidence type="ECO:0000256" key="4">
    <source>
        <dbReference type="ARBA" id="ARBA00022679"/>
    </source>
</evidence>
<feature type="transmembrane region" description="Helical" evidence="9">
    <location>
        <begin position="173"/>
        <end position="194"/>
    </location>
</feature>
<evidence type="ECO:0000256" key="7">
    <source>
        <dbReference type="ARBA" id="ARBA00022840"/>
    </source>
</evidence>
<reference evidence="12 13" key="1">
    <citation type="submission" date="2024-10" db="EMBL/GenBank/DDBJ databases">
        <title>The Natural Products Discovery Center: Release of the First 8490 Sequenced Strains for Exploring Actinobacteria Biosynthetic Diversity.</title>
        <authorList>
            <person name="Kalkreuter E."/>
            <person name="Kautsar S.A."/>
            <person name="Yang D."/>
            <person name="Bader C.D."/>
            <person name="Teijaro C.N."/>
            <person name="Fluegel L."/>
            <person name="Davis C.M."/>
            <person name="Simpson J.R."/>
            <person name="Lauterbach L."/>
            <person name="Steele A.D."/>
            <person name="Gui C."/>
            <person name="Meng S."/>
            <person name="Li G."/>
            <person name="Viehrig K."/>
            <person name="Ye F."/>
            <person name="Su P."/>
            <person name="Kiefer A.F."/>
            <person name="Nichols A."/>
            <person name="Cepeda A.J."/>
            <person name="Yan W."/>
            <person name="Fan B."/>
            <person name="Jiang Y."/>
            <person name="Adhikari A."/>
            <person name="Zheng C.-J."/>
            <person name="Schuster L."/>
            <person name="Cowan T.M."/>
            <person name="Smanski M.J."/>
            <person name="Chevrette M.G."/>
            <person name="De Carvalho L.P.S."/>
            <person name="Shen B."/>
        </authorList>
    </citation>
    <scope>NUCLEOTIDE SEQUENCE [LARGE SCALE GENOMIC DNA]</scope>
    <source>
        <strain evidence="12 13">NPDC049639</strain>
    </source>
</reference>
<feature type="transmembrane region" description="Helical" evidence="9">
    <location>
        <begin position="127"/>
        <end position="145"/>
    </location>
</feature>
<dbReference type="RefSeq" id="WP_398278485.1">
    <property type="nucleotide sequence ID" value="NZ_JBITLV010000002.1"/>
</dbReference>
<dbReference type="Pfam" id="PF02518">
    <property type="entry name" value="HATPase_c"/>
    <property type="match status" value="1"/>
</dbReference>
<sequence length="425" mass="45189">MRVIGAVLRGTGRGLGRGLAATGRWSVRGGRATYQWLSADDARTLTTRRRLLVGLVWLLAIIFFFVGFGTAEYTYDIGLGVAPFFGAIAGLPVLLAVSRFPATGWAISVTSAYVLGVTVPTLPGLEWQWPVVHGLALFVLLFAVCAREEVWRGVGAWFVTSLLYYWGTPEGDRAGWIVAVTAVALLGLLSGRLVRTQRRLARQEEAAKAEMDRRIILEERTRIARDLHDIVAHHMSLVVVQAETAPYRLGELPADVRAELESISTSARSALAETRSLLNVLRQEGQAAEHAPQPGLEVLDDLVDGARRAGMRIDAEVRGGLEGLRPGTSLAAYRIVQEALANAARHAPGAGVRLTVSRAPDTLDLLVVNEATDQPVAPDAAGGGHGLPGMRERVQAEGGSMSAGPTGDGGFAVHATLPLATAGPA</sequence>
<keyword evidence="4" id="KW-0808">Transferase</keyword>
<feature type="domain" description="Histidine kinase/HSP90-like ATPase" evidence="10">
    <location>
        <begin position="330"/>
        <end position="420"/>
    </location>
</feature>
<feature type="transmembrane region" description="Helical" evidence="9">
    <location>
        <begin position="77"/>
        <end position="97"/>
    </location>
</feature>
<keyword evidence="13" id="KW-1185">Reference proteome</keyword>
<dbReference type="InterPro" id="IPR050482">
    <property type="entry name" value="Sensor_HK_TwoCompSys"/>
</dbReference>
<keyword evidence="9" id="KW-0472">Membrane</keyword>
<dbReference type="Gene3D" id="3.30.565.10">
    <property type="entry name" value="Histidine kinase-like ATPase, C-terminal domain"/>
    <property type="match status" value="1"/>
</dbReference>
<dbReference type="GO" id="GO:0016301">
    <property type="term" value="F:kinase activity"/>
    <property type="evidence" value="ECO:0007669"/>
    <property type="project" value="UniProtKB-KW"/>
</dbReference>
<dbReference type="EMBL" id="JBITLV010000002">
    <property type="protein sequence ID" value="MFI7587246.1"/>
    <property type="molecule type" value="Genomic_DNA"/>
</dbReference>
<dbReference type="InterPro" id="IPR036890">
    <property type="entry name" value="HATPase_C_sf"/>
</dbReference>
<feature type="transmembrane region" description="Helical" evidence="9">
    <location>
        <begin position="104"/>
        <end position="121"/>
    </location>
</feature>
<evidence type="ECO:0000313" key="13">
    <source>
        <dbReference type="Proteomes" id="UP001612915"/>
    </source>
</evidence>
<name>A0ABW8ALL6_9ACTN</name>
<evidence type="ECO:0000256" key="9">
    <source>
        <dbReference type="SAM" id="Phobius"/>
    </source>
</evidence>
<dbReference type="InterPro" id="IPR003594">
    <property type="entry name" value="HATPase_dom"/>
</dbReference>
<evidence type="ECO:0000259" key="10">
    <source>
        <dbReference type="Pfam" id="PF02518"/>
    </source>
</evidence>
<dbReference type="Proteomes" id="UP001612915">
    <property type="component" value="Unassembled WGS sequence"/>
</dbReference>
<evidence type="ECO:0000256" key="5">
    <source>
        <dbReference type="ARBA" id="ARBA00022741"/>
    </source>
</evidence>
<evidence type="ECO:0000259" key="11">
    <source>
        <dbReference type="Pfam" id="PF07730"/>
    </source>
</evidence>
<dbReference type="Pfam" id="PF07730">
    <property type="entry name" value="HisKA_3"/>
    <property type="match status" value="1"/>
</dbReference>
<dbReference type="SUPFAM" id="SSF55874">
    <property type="entry name" value="ATPase domain of HSP90 chaperone/DNA topoisomerase II/histidine kinase"/>
    <property type="match status" value="1"/>
</dbReference>
<keyword evidence="3" id="KW-0597">Phosphoprotein</keyword>
<keyword evidence="9" id="KW-0812">Transmembrane</keyword>
<keyword evidence="5" id="KW-0547">Nucleotide-binding</keyword>
<keyword evidence="8" id="KW-0902">Two-component regulatory system</keyword>
<protein>
    <recommendedName>
        <fullName evidence="2">histidine kinase</fullName>
        <ecNumber evidence="2">2.7.13.3</ecNumber>
    </recommendedName>
</protein>
<feature type="transmembrane region" description="Helical" evidence="9">
    <location>
        <begin position="51"/>
        <end position="71"/>
    </location>
</feature>
<keyword evidence="9" id="KW-1133">Transmembrane helix</keyword>
<evidence type="ECO:0000256" key="1">
    <source>
        <dbReference type="ARBA" id="ARBA00000085"/>
    </source>
</evidence>
<keyword evidence="7" id="KW-0067">ATP-binding</keyword>
<accession>A0ABW8ALL6</accession>
<dbReference type="Gene3D" id="1.20.5.1930">
    <property type="match status" value="1"/>
</dbReference>
<dbReference type="InterPro" id="IPR011712">
    <property type="entry name" value="Sig_transdc_His_kin_sub3_dim/P"/>
</dbReference>
<dbReference type="PANTHER" id="PTHR24421">
    <property type="entry name" value="NITRATE/NITRITE SENSOR PROTEIN NARX-RELATED"/>
    <property type="match status" value="1"/>
</dbReference>
<dbReference type="EC" id="2.7.13.3" evidence="2"/>
<proteinExistence type="predicted"/>
<comment type="catalytic activity">
    <reaction evidence="1">
        <text>ATP + protein L-histidine = ADP + protein N-phospho-L-histidine.</text>
        <dbReference type="EC" id="2.7.13.3"/>
    </reaction>
</comment>
<evidence type="ECO:0000313" key="12">
    <source>
        <dbReference type="EMBL" id="MFI7587246.1"/>
    </source>
</evidence>
<dbReference type="PANTHER" id="PTHR24421:SF10">
    <property type="entry name" value="NITRATE_NITRITE SENSOR PROTEIN NARQ"/>
    <property type="match status" value="1"/>
</dbReference>
<keyword evidence="6 12" id="KW-0418">Kinase</keyword>
<evidence type="ECO:0000256" key="8">
    <source>
        <dbReference type="ARBA" id="ARBA00023012"/>
    </source>
</evidence>